<proteinExistence type="predicted"/>
<accession>A0A5R8KES8</accession>
<dbReference type="OrthoDB" id="664931at2"/>
<protein>
    <submittedName>
        <fullName evidence="1">Uncharacterized protein</fullName>
    </submittedName>
</protein>
<comment type="caution">
    <text evidence="1">The sequence shown here is derived from an EMBL/GenBank/DDBJ whole genome shotgun (WGS) entry which is preliminary data.</text>
</comment>
<dbReference type="RefSeq" id="WP_138086265.1">
    <property type="nucleotide sequence ID" value="NZ_VAUV01000007.1"/>
</dbReference>
<dbReference type="AlphaFoldDB" id="A0A5R8KES8"/>
<reference evidence="1 2" key="1">
    <citation type="submission" date="2019-05" db="EMBL/GenBank/DDBJ databases">
        <title>Verrucobacter flavum gen. nov., sp. nov. a new member of the family Verrucomicrobiaceae.</title>
        <authorList>
            <person name="Szuroczki S."/>
            <person name="Abbaszade G."/>
            <person name="Szabo A."/>
            <person name="Felfoldi T."/>
            <person name="Schumann P."/>
            <person name="Boka K."/>
            <person name="Keki Z."/>
            <person name="Toumi M."/>
            <person name="Toth E."/>
        </authorList>
    </citation>
    <scope>NUCLEOTIDE SEQUENCE [LARGE SCALE GENOMIC DNA]</scope>
    <source>
        <strain evidence="1 2">MG-N-17</strain>
    </source>
</reference>
<dbReference type="Proteomes" id="UP000306196">
    <property type="component" value="Unassembled WGS sequence"/>
</dbReference>
<name>A0A5R8KES8_9BACT</name>
<gene>
    <name evidence="1" type="ORF">FEM03_10825</name>
</gene>
<organism evidence="1 2">
    <name type="scientific">Phragmitibacter flavus</name>
    <dbReference type="NCBI Taxonomy" id="2576071"/>
    <lineage>
        <taxon>Bacteria</taxon>
        <taxon>Pseudomonadati</taxon>
        <taxon>Verrucomicrobiota</taxon>
        <taxon>Verrucomicrobiia</taxon>
        <taxon>Verrucomicrobiales</taxon>
        <taxon>Verrucomicrobiaceae</taxon>
        <taxon>Phragmitibacter</taxon>
    </lineage>
</organism>
<keyword evidence="2" id="KW-1185">Reference proteome</keyword>
<sequence>MPATLPDCDEVFSMFFDRWYDDDDRQRKGFTHTRPDMMVAFRPGYAALDLSPLSDASQKKVMARISTMFQTCKADWPSFLPVSGDIDERWIDAFDNHFNAGRIAALIEEADPEDFANSYVVSVCQFGAVLGHVMKLKEPRLLWVPDWPYWESSLYDPVTGQVIPPFHWAIKKFSSYGVDDGYVAKIGCMLDALNDSASP</sequence>
<evidence type="ECO:0000313" key="2">
    <source>
        <dbReference type="Proteomes" id="UP000306196"/>
    </source>
</evidence>
<evidence type="ECO:0000313" key="1">
    <source>
        <dbReference type="EMBL" id="TLD70794.1"/>
    </source>
</evidence>
<dbReference type="EMBL" id="VAUV01000007">
    <property type="protein sequence ID" value="TLD70794.1"/>
    <property type="molecule type" value="Genomic_DNA"/>
</dbReference>